<accession>A0A4S8R7J0</accession>
<name>A0A4S8R7J0_9HELO</name>
<comment type="caution">
    <text evidence="1">The sequence shown here is derived from an EMBL/GenBank/DDBJ whole genome shotgun (WGS) entry which is preliminary data.</text>
</comment>
<gene>
    <name evidence="1" type="ORF">BGAL_0065g00310</name>
</gene>
<protein>
    <submittedName>
        <fullName evidence="1">Uncharacterized protein</fullName>
    </submittedName>
</protein>
<dbReference type="Proteomes" id="UP000308671">
    <property type="component" value="Unassembled WGS sequence"/>
</dbReference>
<evidence type="ECO:0000313" key="1">
    <source>
        <dbReference type="EMBL" id="THV52902.1"/>
    </source>
</evidence>
<dbReference type="OrthoDB" id="5429780at2759"/>
<evidence type="ECO:0000313" key="2">
    <source>
        <dbReference type="Proteomes" id="UP000308671"/>
    </source>
</evidence>
<dbReference type="EMBL" id="PQXL01000065">
    <property type="protein sequence ID" value="THV52902.1"/>
    <property type="molecule type" value="Genomic_DNA"/>
</dbReference>
<proteinExistence type="predicted"/>
<reference evidence="1 2" key="1">
    <citation type="submission" date="2017-12" db="EMBL/GenBank/DDBJ databases">
        <title>Comparative genomics of Botrytis spp.</title>
        <authorList>
            <person name="Valero-Jimenez C.A."/>
            <person name="Tapia P."/>
            <person name="Veloso J."/>
            <person name="Silva-Moreno E."/>
            <person name="Staats M."/>
            <person name="Valdes J.H."/>
            <person name="Van Kan J.A.L."/>
        </authorList>
    </citation>
    <scope>NUCLEOTIDE SEQUENCE [LARGE SCALE GENOMIC DNA]</scope>
    <source>
        <strain evidence="1 2">MUCL435</strain>
    </source>
</reference>
<dbReference type="AlphaFoldDB" id="A0A4S8R7J0"/>
<organism evidence="1 2">
    <name type="scientific">Botrytis galanthina</name>
    <dbReference type="NCBI Taxonomy" id="278940"/>
    <lineage>
        <taxon>Eukaryota</taxon>
        <taxon>Fungi</taxon>
        <taxon>Dikarya</taxon>
        <taxon>Ascomycota</taxon>
        <taxon>Pezizomycotina</taxon>
        <taxon>Leotiomycetes</taxon>
        <taxon>Helotiales</taxon>
        <taxon>Sclerotiniaceae</taxon>
        <taxon>Botrytis</taxon>
    </lineage>
</organism>
<sequence length="416" mass="47694">MSSHLKGLTPEEFQILEQEKIVGATNFVTFDLPESLESVALIEYLGYTRAKAEEIFARWCARPDPDSNPYTPKDHALVELSNLERAPLRDLLDRPAEAMRGLGIAEEMLNCMMAPEHKDMLETETLAAWLDIAMRSRYGTAMRYLDILKARAVRAIRTKKGNERGNIDGVFQPGGSTPDTDVALATSSISMSLESKFHGEMFPREYATIVQTPPQNRPGFVTLYKGKSTGFEYQKQTTLITENGNLNMQFIATYNGGDFNGQDLAWYWSREKETAEKYRQWAAKYDVHGETWIMQIQVPETFLQSVNIERLWYGYDWKQYLWYCKTMTPNSKLPENLRKYATADVMEGHICKRHPSTVPKILKQNVQQKLTEDDCLVLGNGRKSTQTVFMNWEVVDKLEPLIRGKMYIEVHLASVK</sequence>
<keyword evidence="2" id="KW-1185">Reference proteome</keyword>